<reference evidence="3" key="1">
    <citation type="submission" date="2025-08" db="UniProtKB">
        <authorList>
            <consortium name="RefSeq"/>
        </authorList>
    </citation>
    <scope>IDENTIFICATION</scope>
</reference>
<feature type="compositionally biased region" description="Basic and acidic residues" evidence="1">
    <location>
        <begin position="217"/>
        <end position="229"/>
    </location>
</feature>
<feature type="region of interest" description="Disordered" evidence="1">
    <location>
        <begin position="201"/>
        <end position="300"/>
    </location>
</feature>
<accession>A0ABM1A003</accession>
<protein>
    <submittedName>
        <fullName evidence="3">Uncharacterized protein LOC101846652</fullName>
    </submittedName>
</protein>
<gene>
    <name evidence="3" type="primary">LOC101846652</name>
</gene>
<evidence type="ECO:0000256" key="1">
    <source>
        <dbReference type="SAM" id="MobiDB-lite"/>
    </source>
</evidence>
<feature type="compositionally biased region" description="Polar residues" evidence="1">
    <location>
        <begin position="284"/>
        <end position="300"/>
    </location>
</feature>
<feature type="region of interest" description="Disordered" evidence="1">
    <location>
        <begin position="78"/>
        <end position="138"/>
    </location>
</feature>
<organism evidence="2 3">
    <name type="scientific">Aplysia californica</name>
    <name type="common">California sea hare</name>
    <dbReference type="NCBI Taxonomy" id="6500"/>
    <lineage>
        <taxon>Eukaryota</taxon>
        <taxon>Metazoa</taxon>
        <taxon>Spiralia</taxon>
        <taxon>Lophotrochozoa</taxon>
        <taxon>Mollusca</taxon>
        <taxon>Gastropoda</taxon>
        <taxon>Heterobranchia</taxon>
        <taxon>Euthyneura</taxon>
        <taxon>Tectipleura</taxon>
        <taxon>Aplysiida</taxon>
        <taxon>Aplysioidea</taxon>
        <taxon>Aplysiidae</taxon>
        <taxon>Aplysia</taxon>
    </lineage>
</organism>
<dbReference type="PROSITE" id="PS50138">
    <property type="entry name" value="BRCA2_REPEAT"/>
    <property type="match status" value="1"/>
</dbReference>
<dbReference type="InterPro" id="IPR002093">
    <property type="entry name" value="BRCA2_repeat"/>
</dbReference>
<dbReference type="GeneID" id="101846652"/>
<feature type="region of interest" description="Disordered" evidence="1">
    <location>
        <begin position="436"/>
        <end position="500"/>
    </location>
</feature>
<feature type="compositionally biased region" description="Basic residues" evidence="1">
    <location>
        <begin position="477"/>
        <end position="489"/>
    </location>
</feature>
<sequence>MDSRDKYRFFKGKLGSGFTTAAGKGIIVSSEATTRAKVFFAEDFKKIGRSTGGQIKLLKDEAIFSRFISASKKSVQASEEAKSLGIEDQSEIPQAVGLPDHSESIKGSKPDQKETLVNVTKCSHHQGEEPKPKPVSGFVAAPGTYLQVSEDAMTGAQSLWKDTHKAHSGENDEVFQWESKFSVNASRSASEDMFAEFTSADGAAVKGTSFQNEGNIDAERRIESLKPPKADTNTVQAAHEEEHHCKRRRLQPVLSGESPEASERNPLASKSESTDVEDRKEKTASTFKPRNVSAAHNLNSASTLKSPHFQSAWTCGSSSRFLSPGSGQSLPAHNLSTSWKTYPDRGGGGTSSTGQMNSVVAARESLSEQSSTMPSGADDCLFDMDDEEENRSLCELTDSLVEELNKTDPSKVVALDCETSSSCKLQTNDSKWVEHEGRAKSGLVREEKKADAEMSAGCTTSSIGAAPSDKTGLPAQARKRPKKLSRLSLRKNIQLPQRDH</sequence>
<evidence type="ECO:0000313" key="2">
    <source>
        <dbReference type="Proteomes" id="UP000694888"/>
    </source>
</evidence>
<proteinExistence type="predicted"/>
<feature type="compositionally biased region" description="Basic and acidic residues" evidence="1">
    <location>
        <begin position="436"/>
        <end position="452"/>
    </location>
</feature>
<evidence type="ECO:0000313" key="3">
    <source>
        <dbReference type="RefSeq" id="XP_012938044.1"/>
    </source>
</evidence>
<keyword evidence="2" id="KW-1185">Reference proteome</keyword>
<feature type="compositionally biased region" description="Basic and acidic residues" evidence="1">
    <location>
        <begin position="272"/>
        <end position="283"/>
    </location>
</feature>
<dbReference type="Proteomes" id="UP000694888">
    <property type="component" value="Unplaced"/>
</dbReference>
<name>A0ABM1A003_APLCA</name>
<feature type="compositionally biased region" description="Basic and acidic residues" evidence="1">
    <location>
        <begin position="100"/>
        <end position="114"/>
    </location>
</feature>
<dbReference type="RefSeq" id="XP_012938044.1">
    <property type="nucleotide sequence ID" value="XM_013082590.2"/>
</dbReference>